<organism evidence="2 3">
    <name type="scientific">Nibribacter ruber</name>
    <dbReference type="NCBI Taxonomy" id="2698458"/>
    <lineage>
        <taxon>Bacteria</taxon>
        <taxon>Pseudomonadati</taxon>
        <taxon>Bacteroidota</taxon>
        <taxon>Cytophagia</taxon>
        <taxon>Cytophagales</taxon>
        <taxon>Hymenobacteraceae</taxon>
        <taxon>Nibribacter</taxon>
    </lineage>
</organism>
<evidence type="ECO:0000313" key="2">
    <source>
        <dbReference type="EMBL" id="QHL86227.1"/>
    </source>
</evidence>
<protein>
    <submittedName>
        <fullName evidence="2">DUF4920 domain-containing protein</fullName>
    </submittedName>
</protein>
<evidence type="ECO:0000313" key="3">
    <source>
        <dbReference type="Proteomes" id="UP000464214"/>
    </source>
</evidence>
<dbReference type="Pfam" id="PF16267">
    <property type="entry name" value="DUF4920"/>
    <property type="match status" value="1"/>
</dbReference>
<gene>
    <name evidence="2" type="ORF">GU926_01700</name>
</gene>
<dbReference type="KEGG" id="nib:GU926_01700"/>
<dbReference type="AlphaFoldDB" id="A0A6P1NRC1"/>
<sequence>MKAVLPFVFALFIASGAMAQKAIPAAKPGTTYGKKVNAKKAIAMTELSAKLTSDSVYTGKVEGTVVEVCKKKGCFMKLARPDGTAVMVKFTDYAFFMPQDIVGKTVVVDGTAKVTETSVERLQHFAKDAGKTAEEIASITKPKTDIEIVADGVLVVK</sequence>
<dbReference type="InterPro" id="IPR032577">
    <property type="entry name" value="DUF4920"/>
</dbReference>
<proteinExistence type="predicted"/>
<dbReference type="EMBL" id="CP047897">
    <property type="protein sequence ID" value="QHL86227.1"/>
    <property type="molecule type" value="Genomic_DNA"/>
</dbReference>
<name>A0A6P1NRC1_9BACT</name>
<accession>A0A6P1NRC1</accession>
<reference evidence="2 3" key="1">
    <citation type="submission" date="2020-01" db="EMBL/GenBank/DDBJ databases">
        <authorList>
            <person name="Kim M."/>
        </authorList>
    </citation>
    <scope>NUCLEOTIDE SEQUENCE [LARGE SCALE GENOMIC DNA]</scope>
    <source>
        <strain evidence="2 3">BT10</strain>
    </source>
</reference>
<dbReference type="RefSeq" id="WP_160688438.1">
    <property type="nucleotide sequence ID" value="NZ_CP047897.1"/>
</dbReference>
<keyword evidence="1" id="KW-0732">Signal</keyword>
<keyword evidence="3" id="KW-1185">Reference proteome</keyword>
<feature type="signal peptide" evidence="1">
    <location>
        <begin position="1"/>
        <end position="19"/>
    </location>
</feature>
<dbReference type="Proteomes" id="UP000464214">
    <property type="component" value="Chromosome"/>
</dbReference>
<feature type="chain" id="PRO_5026951861" evidence="1">
    <location>
        <begin position="20"/>
        <end position="157"/>
    </location>
</feature>
<evidence type="ECO:0000256" key="1">
    <source>
        <dbReference type="SAM" id="SignalP"/>
    </source>
</evidence>